<evidence type="ECO:0000256" key="2">
    <source>
        <dbReference type="SAM" id="Phobius"/>
    </source>
</evidence>
<feature type="compositionally biased region" description="Low complexity" evidence="1">
    <location>
        <begin position="91"/>
        <end position="102"/>
    </location>
</feature>
<gene>
    <name evidence="3" type="ORF">CASFOL_040047</name>
</gene>
<keyword evidence="2" id="KW-0812">Transmembrane</keyword>
<keyword evidence="4" id="KW-1185">Reference proteome</keyword>
<organism evidence="3 4">
    <name type="scientific">Castilleja foliolosa</name>
    <dbReference type="NCBI Taxonomy" id="1961234"/>
    <lineage>
        <taxon>Eukaryota</taxon>
        <taxon>Viridiplantae</taxon>
        <taxon>Streptophyta</taxon>
        <taxon>Embryophyta</taxon>
        <taxon>Tracheophyta</taxon>
        <taxon>Spermatophyta</taxon>
        <taxon>Magnoliopsida</taxon>
        <taxon>eudicotyledons</taxon>
        <taxon>Gunneridae</taxon>
        <taxon>Pentapetalae</taxon>
        <taxon>asterids</taxon>
        <taxon>lamiids</taxon>
        <taxon>Lamiales</taxon>
        <taxon>Orobanchaceae</taxon>
        <taxon>Pedicularideae</taxon>
        <taxon>Castillejinae</taxon>
        <taxon>Castilleja</taxon>
    </lineage>
</organism>
<dbReference type="Proteomes" id="UP001632038">
    <property type="component" value="Unassembled WGS sequence"/>
</dbReference>
<dbReference type="EMBL" id="JAVIJP010000099">
    <property type="protein sequence ID" value="KAL3615753.1"/>
    <property type="molecule type" value="Genomic_DNA"/>
</dbReference>
<accession>A0ABD3BEW1</accession>
<evidence type="ECO:0000313" key="3">
    <source>
        <dbReference type="EMBL" id="KAL3615753.1"/>
    </source>
</evidence>
<evidence type="ECO:0000313" key="4">
    <source>
        <dbReference type="Proteomes" id="UP001632038"/>
    </source>
</evidence>
<keyword evidence="2" id="KW-1133">Transmembrane helix</keyword>
<evidence type="ECO:0000256" key="1">
    <source>
        <dbReference type="SAM" id="MobiDB-lite"/>
    </source>
</evidence>
<proteinExistence type="predicted"/>
<protein>
    <submittedName>
        <fullName evidence="3">Uncharacterized protein</fullName>
    </submittedName>
</protein>
<reference evidence="4" key="1">
    <citation type="journal article" date="2024" name="IScience">
        <title>Strigolactones Initiate the Formation of Haustorium-like Structures in Castilleja.</title>
        <authorList>
            <person name="Buerger M."/>
            <person name="Peterson D."/>
            <person name="Chory J."/>
        </authorList>
    </citation>
    <scope>NUCLEOTIDE SEQUENCE [LARGE SCALE GENOMIC DNA]</scope>
</reference>
<feature type="transmembrane region" description="Helical" evidence="2">
    <location>
        <begin position="15"/>
        <end position="35"/>
    </location>
</feature>
<sequence>MYEQDKLMDQTSVTHLLPITKFLCLLATCMAASYYKSYSSTIHKLKISKMITTNGGEMARAVSNKIVKVVGRGIVRRRLRDEVVNDDESESCSTSRGENSSSSEEEEIQGSRASVLGSEASASSDEVS</sequence>
<feature type="region of interest" description="Disordered" evidence="1">
    <location>
        <begin position="83"/>
        <end position="128"/>
    </location>
</feature>
<comment type="caution">
    <text evidence="3">The sequence shown here is derived from an EMBL/GenBank/DDBJ whole genome shotgun (WGS) entry which is preliminary data.</text>
</comment>
<name>A0ABD3BEW1_9LAMI</name>
<dbReference type="AlphaFoldDB" id="A0ABD3BEW1"/>
<keyword evidence="2" id="KW-0472">Membrane</keyword>